<organism evidence="5">
    <name type="scientific">Erythrocystis saccata</name>
    <dbReference type="NCBI Taxonomy" id="2822695"/>
    <lineage>
        <taxon>Eukaryota</taxon>
        <taxon>Rhodophyta</taxon>
        <taxon>Florideophyceae</taxon>
        <taxon>Rhodymeniophycidae</taxon>
        <taxon>Ceramiales</taxon>
        <taxon>Rhodomelaceae</taxon>
        <taxon>Erythrocystis</taxon>
    </lineage>
</organism>
<protein>
    <recommendedName>
        <fullName evidence="3">Uncharacterized protein ycf35</fullName>
    </recommendedName>
</protein>
<dbReference type="EMBL" id="MW810349">
    <property type="protein sequence ID" value="QVQ56676.1"/>
    <property type="molecule type" value="Genomic_DNA"/>
</dbReference>
<accession>A0A8E6L1Y7</accession>
<keyword evidence="5" id="KW-0150">Chloroplast</keyword>
<comment type="similarity">
    <text evidence="2">Belongs to the ycf35 family.</text>
</comment>
<dbReference type="GO" id="GO:0009536">
    <property type="term" value="C:plastid"/>
    <property type="evidence" value="ECO:0007669"/>
    <property type="project" value="UniProtKB-SubCell"/>
</dbReference>
<evidence type="ECO:0000256" key="1">
    <source>
        <dbReference type="ARBA" id="ARBA00004474"/>
    </source>
</evidence>
<dbReference type="InterPro" id="IPR009666">
    <property type="entry name" value="Uncharacterised_Ycf35"/>
</dbReference>
<keyword evidence="4 5" id="KW-0934">Plastid</keyword>
<reference evidence="5" key="1">
    <citation type="submission" date="2021-03" db="EMBL/GenBank/DDBJ databases">
        <title>Transfer of the hemiparasitic marine red alga Erythrocystis saccata (Rhodomelaceae, Rhodophyta) to the tribe Streblocladieae inferred from organellar genome analysis.</title>
        <authorList>
            <person name="Hughey J.R."/>
        </authorList>
    </citation>
    <scope>NUCLEOTIDE SEQUENCE</scope>
</reference>
<dbReference type="Pfam" id="PF06868">
    <property type="entry name" value="DUF1257"/>
    <property type="match status" value="1"/>
</dbReference>
<evidence type="ECO:0000256" key="2">
    <source>
        <dbReference type="ARBA" id="ARBA00009068"/>
    </source>
</evidence>
<geneLocation type="chloroplast" evidence="5"/>
<name>A0A8E6L1Y7_9FLOR</name>
<sequence>MSHFSKIKTSITNLKLLKKSIKDLGFSYKMSTNSSFLDYTQPLFLYDLDSNDFQLPSCSFEWSMDQYILVVDLSLWSLDIDFNYFTERLLQQYAYNVVIKQGYIQGFNCVTENLTDDGSINLVLQRF</sequence>
<dbReference type="PANTHER" id="PTHR39638:SF2">
    <property type="entry name" value="YCF35"/>
    <property type="match status" value="1"/>
</dbReference>
<dbReference type="AlphaFoldDB" id="A0A8E6L1Y7"/>
<gene>
    <name evidence="5" type="primary">ycf35</name>
</gene>
<evidence type="ECO:0000256" key="3">
    <source>
        <dbReference type="ARBA" id="ARBA00021585"/>
    </source>
</evidence>
<comment type="subcellular location">
    <subcellularLocation>
        <location evidence="1">Plastid</location>
    </subcellularLocation>
</comment>
<evidence type="ECO:0000313" key="5">
    <source>
        <dbReference type="EMBL" id="QVQ56676.1"/>
    </source>
</evidence>
<proteinExistence type="inferred from homology"/>
<evidence type="ECO:0000256" key="4">
    <source>
        <dbReference type="ARBA" id="ARBA00022640"/>
    </source>
</evidence>
<dbReference type="PANTHER" id="PTHR39638">
    <property type="entry name" value="YCF35"/>
    <property type="match status" value="1"/>
</dbReference>